<name>A0ABU1LP05_9BURK</name>
<proteinExistence type="inferred from homology"/>
<dbReference type="EMBL" id="JAVDRP010000003">
    <property type="protein sequence ID" value="MDR6408482.1"/>
    <property type="molecule type" value="Genomic_DNA"/>
</dbReference>
<dbReference type="PANTHER" id="PTHR43000">
    <property type="entry name" value="DTDP-D-GLUCOSE 4,6-DEHYDRATASE-RELATED"/>
    <property type="match status" value="1"/>
</dbReference>
<feature type="domain" description="NAD-dependent epimerase/dehydratase" evidence="3">
    <location>
        <begin position="7"/>
        <end position="280"/>
    </location>
</feature>
<protein>
    <submittedName>
        <fullName evidence="4">dTDP-L-rhamnose 4-epimerase</fullName>
        <ecNumber evidence="4">5.1.3.25</ecNumber>
    </submittedName>
</protein>
<dbReference type="InterPro" id="IPR036291">
    <property type="entry name" value="NAD(P)-bd_dom_sf"/>
</dbReference>
<dbReference type="Pfam" id="PF01370">
    <property type="entry name" value="Epimerase"/>
    <property type="match status" value="1"/>
</dbReference>
<dbReference type="Proteomes" id="UP001264340">
    <property type="component" value="Unassembled WGS sequence"/>
</dbReference>
<evidence type="ECO:0000313" key="4">
    <source>
        <dbReference type="EMBL" id="MDR6408482.1"/>
    </source>
</evidence>
<evidence type="ECO:0000256" key="1">
    <source>
        <dbReference type="ARBA" id="ARBA00005125"/>
    </source>
</evidence>
<organism evidence="4 5">
    <name type="scientific">Paraburkholderia terricola</name>
    <dbReference type="NCBI Taxonomy" id="169427"/>
    <lineage>
        <taxon>Bacteria</taxon>
        <taxon>Pseudomonadati</taxon>
        <taxon>Pseudomonadota</taxon>
        <taxon>Betaproteobacteria</taxon>
        <taxon>Burkholderiales</taxon>
        <taxon>Burkholderiaceae</taxon>
        <taxon>Paraburkholderia</taxon>
    </lineage>
</organism>
<dbReference type="SUPFAM" id="SSF51735">
    <property type="entry name" value="NAD(P)-binding Rossmann-fold domains"/>
    <property type="match status" value="1"/>
</dbReference>
<dbReference type="RefSeq" id="WP_310119889.1">
    <property type="nucleotide sequence ID" value="NZ_JAVDRP010000003.1"/>
</dbReference>
<comment type="similarity">
    <text evidence="2">Belongs to the NAD(P)-dependent epimerase/dehydratase family.</text>
</comment>
<keyword evidence="5" id="KW-1185">Reference proteome</keyword>
<evidence type="ECO:0000313" key="5">
    <source>
        <dbReference type="Proteomes" id="UP001264340"/>
    </source>
</evidence>
<dbReference type="PROSITE" id="PS51257">
    <property type="entry name" value="PROKAR_LIPOPROTEIN"/>
    <property type="match status" value="1"/>
</dbReference>
<reference evidence="4 5" key="1">
    <citation type="submission" date="2023-07" db="EMBL/GenBank/DDBJ databases">
        <title>Sorghum-associated microbial communities from plants grown in Nebraska, USA.</title>
        <authorList>
            <person name="Schachtman D."/>
        </authorList>
    </citation>
    <scope>NUCLEOTIDE SEQUENCE [LARGE SCALE GENOMIC DNA]</scope>
    <source>
        <strain evidence="4 5">DS1316</strain>
    </source>
</reference>
<dbReference type="InterPro" id="IPR001509">
    <property type="entry name" value="Epimerase_deHydtase"/>
</dbReference>
<accession>A0ABU1LP05</accession>
<evidence type="ECO:0000256" key="2">
    <source>
        <dbReference type="ARBA" id="ARBA00007637"/>
    </source>
</evidence>
<comment type="caution">
    <text evidence="4">The sequence shown here is derived from an EMBL/GenBank/DDBJ whole genome shotgun (WGS) entry which is preliminary data.</text>
</comment>
<evidence type="ECO:0000259" key="3">
    <source>
        <dbReference type="Pfam" id="PF01370"/>
    </source>
</evidence>
<dbReference type="GO" id="GO:0016853">
    <property type="term" value="F:isomerase activity"/>
    <property type="evidence" value="ECO:0007669"/>
    <property type="project" value="UniProtKB-KW"/>
</dbReference>
<dbReference type="EC" id="5.1.3.25" evidence="4"/>
<gene>
    <name evidence="4" type="ORF">J2804_001875</name>
</gene>
<comment type="pathway">
    <text evidence="1">Bacterial outer membrane biogenesis; LPS O-antigen biosynthesis.</text>
</comment>
<keyword evidence="4" id="KW-0413">Isomerase</keyword>
<dbReference type="Gene3D" id="3.40.50.720">
    <property type="entry name" value="NAD(P)-binding Rossmann-like Domain"/>
    <property type="match status" value="1"/>
</dbReference>
<sequence>MKRHSCLVTGGAGFIGCALSPKLASEFESVVVVDNLHPQIHATRARPAALHEDCELIVGDVCAPSVWDQVLDRFKPDVIVHLAAETGTGQSLSEATRHAHTNVVGTTVMLDALMRHKAIPNRLVLTSSRAVYGEGAWRRRQNDELFYPGQRSLQQLSQGQWDFDGQPIAMEARNVQPAPVSVYGATKLAQEHVLSSWANAVGSEYVILRLQNVFGPGQSLINSYTGIVSLFCQLARRKESIPLYEDGLVQRDFILINDIASAILCAIKKEGISREVFDIGSGVSTTLEQLANEISAIYEAPAPHVVGKYRLGDVRHAFSDTSYSNKFLGWQPAHTLHEGLTALTKWIEVQSKNV</sequence>